<dbReference type="PANTHER" id="PTHR43479:SF11">
    <property type="entry name" value="ACREF_ENVCD OPERON REPRESSOR-RELATED"/>
    <property type="match status" value="1"/>
</dbReference>
<comment type="caution">
    <text evidence="4">The sequence shown here is derived from an EMBL/GenBank/DDBJ whole genome shotgun (WGS) entry which is preliminary data.</text>
</comment>
<accession>A0A9D1GDD8</accession>
<dbReference type="Pfam" id="PF00440">
    <property type="entry name" value="TetR_N"/>
    <property type="match status" value="1"/>
</dbReference>
<gene>
    <name evidence="4" type="ORF">IAD06_02135</name>
</gene>
<feature type="DNA-binding region" description="H-T-H motif" evidence="2">
    <location>
        <begin position="25"/>
        <end position="44"/>
    </location>
</feature>
<organism evidence="4 5">
    <name type="scientific">Candidatus Caccoplasma intestinavium</name>
    <dbReference type="NCBI Taxonomy" id="2840716"/>
    <lineage>
        <taxon>Bacteria</taxon>
        <taxon>Pseudomonadati</taxon>
        <taxon>Bacteroidota</taxon>
        <taxon>Bacteroidia</taxon>
        <taxon>Bacteroidales</taxon>
        <taxon>Bacteroidaceae</taxon>
        <taxon>Bacteroidaceae incertae sedis</taxon>
        <taxon>Candidatus Caccoplasma</taxon>
    </lineage>
</organism>
<dbReference type="GO" id="GO:0003677">
    <property type="term" value="F:DNA binding"/>
    <property type="evidence" value="ECO:0007669"/>
    <property type="project" value="UniProtKB-UniRule"/>
</dbReference>
<proteinExistence type="predicted"/>
<sequence length="198" mass="22729">MSKTRKILVDTARQLFAQKGIDNTTMNNIALASGKGRRTLYTYFRSKTEVYQAVIESELSHLIHQLGDVVGRDLPPDEKLTIYIQVRFDVFRETVLRNGTLKAEFFRDIRKVETARKNIDRQELEFLGRIIDDGIKKGIFRPTPLQPTSWVIHCCLKGLEIPYLKGVFSDMGFDSGKLKEFIADMTKSCLGCEKYITE</sequence>
<dbReference type="Gene3D" id="1.10.357.10">
    <property type="entry name" value="Tetracycline Repressor, domain 2"/>
    <property type="match status" value="1"/>
</dbReference>
<evidence type="ECO:0000256" key="1">
    <source>
        <dbReference type="ARBA" id="ARBA00023125"/>
    </source>
</evidence>
<dbReference type="InterPro" id="IPR009057">
    <property type="entry name" value="Homeodomain-like_sf"/>
</dbReference>
<dbReference type="SUPFAM" id="SSF46689">
    <property type="entry name" value="Homeodomain-like"/>
    <property type="match status" value="1"/>
</dbReference>
<dbReference type="Gene3D" id="1.10.10.60">
    <property type="entry name" value="Homeodomain-like"/>
    <property type="match status" value="1"/>
</dbReference>
<dbReference type="PROSITE" id="PS50977">
    <property type="entry name" value="HTH_TETR_2"/>
    <property type="match status" value="1"/>
</dbReference>
<name>A0A9D1GDD8_9BACT</name>
<evidence type="ECO:0000259" key="3">
    <source>
        <dbReference type="PROSITE" id="PS50977"/>
    </source>
</evidence>
<dbReference type="InterPro" id="IPR036271">
    <property type="entry name" value="Tet_transcr_reg_TetR-rel_C_sf"/>
</dbReference>
<evidence type="ECO:0000313" key="4">
    <source>
        <dbReference type="EMBL" id="HIT38828.1"/>
    </source>
</evidence>
<dbReference type="EMBL" id="DVKT01000015">
    <property type="protein sequence ID" value="HIT38828.1"/>
    <property type="molecule type" value="Genomic_DNA"/>
</dbReference>
<dbReference type="Proteomes" id="UP000886722">
    <property type="component" value="Unassembled WGS sequence"/>
</dbReference>
<dbReference type="PANTHER" id="PTHR43479">
    <property type="entry name" value="ACREF/ENVCD OPERON REPRESSOR-RELATED"/>
    <property type="match status" value="1"/>
</dbReference>
<dbReference type="AlphaFoldDB" id="A0A9D1GDD8"/>
<evidence type="ECO:0000313" key="5">
    <source>
        <dbReference type="Proteomes" id="UP000886722"/>
    </source>
</evidence>
<dbReference type="InterPro" id="IPR001647">
    <property type="entry name" value="HTH_TetR"/>
</dbReference>
<dbReference type="PRINTS" id="PR00455">
    <property type="entry name" value="HTHTETR"/>
</dbReference>
<dbReference type="SUPFAM" id="SSF48498">
    <property type="entry name" value="Tetracyclin repressor-like, C-terminal domain"/>
    <property type="match status" value="1"/>
</dbReference>
<feature type="domain" description="HTH tetR-type" evidence="3">
    <location>
        <begin position="2"/>
        <end position="62"/>
    </location>
</feature>
<dbReference type="InterPro" id="IPR050624">
    <property type="entry name" value="HTH-type_Tx_Regulator"/>
</dbReference>
<keyword evidence="1 2" id="KW-0238">DNA-binding</keyword>
<reference evidence="4" key="2">
    <citation type="journal article" date="2021" name="PeerJ">
        <title>Extensive microbial diversity within the chicken gut microbiome revealed by metagenomics and culture.</title>
        <authorList>
            <person name="Gilroy R."/>
            <person name="Ravi A."/>
            <person name="Getino M."/>
            <person name="Pursley I."/>
            <person name="Horton D.L."/>
            <person name="Alikhan N.F."/>
            <person name="Baker D."/>
            <person name="Gharbi K."/>
            <person name="Hall N."/>
            <person name="Watson M."/>
            <person name="Adriaenssens E.M."/>
            <person name="Foster-Nyarko E."/>
            <person name="Jarju S."/>
            <person name="Secka A."/>
            <person name="Antonio M."/>
            <person name="Oren A."/>
            <person name="Chaudhuri R.R."/>
            <person name="La Ragione R."/>
            <person name="Hildebrand F."/>
            <person name="Pallen M.J."/>
        </authorList>
    </citation>
    <scope>NUCLEOTIDE SEQUENCE</scope>
    <source>
        <strain evidence="4">21143</strain>
    </source>
</reference>
<protein>
    <submittedName>
        <fullName evidence="4">TetR/AcrR family transcriptional regulator</fullName>
    </submittedName>
</protein>
<evidence type="ECO:0000256" key="2">
    <source>
        <dbReference type="PROSITE-ProRule" id="PRU00335"/>
    </source>
</evidence>
<reference evidence="4" key="1">
    <citation type="submission" date="2020-10" db="EMBL/GenBank/DDBJ databases">
        <authorList>
            <person name="Gilroy R."/>
        </authorList>
    </citation>
    <scope>NUCLEOTIDE SEQUENCE</scope>
    <source>
        <strain evidence="4">21143</strain>
    </source>
</reference>